<dbReference type="PANTHER" id="PTHR13847">
    <property type="entry name" value="SARCOSINE DEHYDROGENASE-RELATED"/>
    <property type="match status" value="1"/>
</dbReference>
<feature type="domain" description="FAD dependent oxidoreductase" evidence="1">
    <location>
        <begin position="30"/>
        <end position="384"/>
    </location>
</feature>
<name>A0A016QKA6_9DEIO</name>
<dbReference type="PRINTS" id="PR00420">
    <property type="entry name" value="RNGMNOXGNASE"/>
</dbReference>
<dbReference type="Proteomes" id="UP000020492">
    <property type="component" value="Unassembled WGS sequence"/>
</dbReference>
<sequence>MDLRSGTAFWPLKNGLMHTYPPLLAGERADVLVIGAGITGALLADALSGAGLDVVVLDRRDAASGSTSASTALLQYEIDTNLVDLRGMIGQPDADRAYQLCREAIDHLEALTRELPDDCGFARPGSLYYASGRRDARTLREEHAARVQAGLEVEFLEAREVRERFGLSAPAALFSPAGASLDPYRLTQHLLWRARSRGARIHDRTEVTRLDERAHGYAAHTDRGAQVQARHVIVAAGYEAARFAGRQLAQLKNTYALITEPLAPEQQPWPTGCLLWETARPYLYARTTPDGRILVGGEDDDHQSPARRDRALPARQRRLERKLEKLLPHLKPEVGYAWAGTFGETKDGLAFIGPKPGNPCLLFALGYGGNGITYSVQAARMLTDHLLGRPVPDMRIFRLDR</sequence>
<dbReference type="eggNOG" id="COG0665">
    <property type="taxonomic scope" value="Bacteria"/>
</dbReference>
<dbReference type="PANTHER" id="PTHR13847:SF201">
    <property type="entry name" value="PUTATIBE OXIDOREDUCTASE"/>
    <property type="match status" value="1"/>
</dbReference>
<dbReference type="Pfam" id="PF01266">
    <property type="entry name" value="DAO"/>
    <property type="match status" value="1"/>
</dbReference>
<dbReference type="InterPro" id="IPR036188">
    <property type="entry name" value="FAD/NAD-bd_sf"/>
</dbReference>
<dbReference type="PATRIC" id="fig|1476583.3.peg.3498"/>
<accession>A0A016QKA6</accession>
<reference evidence="2 3" key="1">
    <citation type="submission" date="2014-03" db="EMBL/GenBank/DDBJ databases">
        <title>Draft genome sequence of Deinococcus phoenicis 1P10ME.</title>
        <authorList>
            <person name="Stepanov V.G."/>
            <person name="Vaishampayan P."/>
            <person name="Venkateswaran K."/>
            <person name="Fox G.E."/>
        </authorList>
    </citation>
    <scope>NUCLEOTIDE SEQUENCE [LARGE SCALE GENOMIC DNA]</scope>
    <source>
        <strain evidence="2 3">1P10ME</strain>
    </source>
</reference>
<dbReference type="RefSeq" id="WP_034360688.1">
    <property type="nucleotide sequence ID" value="NZ_JHAC01000082.1"/>
</dbReference>
<dbReference type="SUPFAM" id="SSF51905">
    <property type="entry name" value="FAD/NAD(P)-binding domain"/>
    <property type="match status" value="1"/>
</dbReference>
<protein>
    <submittedName>
        <fullName evidence="2">FAD dependent oxidoreductase</fullName>
    </submittedName>
</protein>
<dbReference type="Gene3D" id="3.50.50.60">
    <property type="entry name" value="FAD/NAD(P)-binding domain"/>
    <property type="match status" value="1"/>
</dbReference>
<dbReference type="STRING" id="1476583.DEIPH_ctg103orf0087"/>
<dbReference type="InterPro" id="IPR006076">
    <property type="entry name" value="FAD-dep_OxRdtase"/>
</dbReference>
<dbReference type="OrthoDB" id="571248at2"/>
<dbReference type="AlphaFoldDB" id="A0A016QKA6"/>
<evidence type="ECO:0000259" key="1">
    <source>
        <dbReference type="Pfam" id="PF01266"/>
    </source>
</evidence>
<dbReference type="GO" id="GO:0005737">
    <property type="term" value="C:cytoplasm"/>
    <property type="evidence" value="ECO:0007669"/>
    <property type="project" value="TreeGrafter"/>
</dbReference>
<dbReference type="EMBL" id="JHAC01000082">
    <property type="protein sequence ID" value="EYB66550.1"/>
    <property type="molecule type" value="Genomic_DNA"/>
</dbReference>
<evidence type="ECO:0000313" key="2">
    <source>
        <dbReference type="EMBL" id="EYB66550.1"/>
    </source>
</evidence>
<gene>
    <name evidence="2" type="ORF">DEIPH_ctg103orf0087</name>
</gene>
<evidence type="ECO:0000313" key="3">
    <source>
        <dbReference type="Proteomes" id="UP000020492"/>
    </source>
</evidence>
<comment type="caution">
    <text evidence="2">The sequence shown here is derived from an EMBL/GenBank/DDBJ whole genome shotgun (WGS) entry which is preliminary data.</text>
</comment>
<keyword evidence="3" id="KW-1185">Reference proteome</keyword>
<organism evidence="2 3">
    <name type="scientific">Deinococcus phoenicis</name>
    <dbReference type="NCBI Taxonomy" id="1476583"/>
    <lineage>
        <taxon>Bacteria</taxon>
        <taxon>Thermotogati</taxon>
        <taxon>Deinococcota</taxon>
        <taxon>Deinococci</taxon>
        <taxon>Deinococcales</taxon>
        <taxon>Deinococcaceae</taxon>
        <taxon>Deinococcus</taxon>
    </lineage>
</organism>
<dbReference type="Gene3D" id="3.30.9.10">
    <property type="entry name" value="D-Amino Acid Oxidase, subunit A, domain 2"/>
    <property type="match status" value="1"/>
</dbReference>
<proteinExistence type="predicted"/>